<proteinExistence type="inferred from homology"/>
<dbReference type="EMBL" id="LK034008">
    <property type="protein sequence ID" value="CDY61533.1"/>
    <property type="molecule type" value="Genomic_DNA"/>
</dbReference>
<comment type="similarity">
    <text evidence="1">Belongs to the class-III pyridoxal-phosphate-dependent aminotransferase family.</text>
</comment>
<evidence type="ECO:0000256" key="1">
    <source>
        <dbReference type="ARBA" id="ARBA00008954"/>
    </source>
</evidence>
<dbReference type="InterPro" id="IPR015421">
    <property type="entry name" value="PyrdxlP-dep_Trfase_major"/>
</dbReference>
<evidence type="ECO:0000256" key="2">
    <source>
        <dbReference type="ARBA" id="ARBA00022898"/>
    </source>
</evidence>
<dbReference type="Gene3D" id="3.40.640.10">
    <property type="entry name" value="Type I PLP-dependent aspartate aminotransferase-like (Major domain)"/>
    <property type="match status" value="1"/>
</dbReference>
<dbReference type="InterPro" id="IPR015422">
    <property type="entry name" value="PyrdxlP-dep_Trfase_small"/>
</dbReference>
<dbReference type="InterPro" id="IPR049704">
    <property type="entry name" value="Aminotrans_3_PPA_site"/>
</dbReference>
<dbReference type="Proteomes" id="UP000028999">
    <property type="component" value="Unassembled WGS sequence"/>
</dbReference>
<sequence length="187" mass="19985">MFEAIQGVGGIVELAPGYLSAAYDIVKKAGGLFIADEVQSGFARTGDFWGFEAHNVVPDIVTMAKKAKVGNGFPLGAVVTTPEIARVLTRRCYFNTFGGNAVATTAVIGDVRGRGLMLGVELVSDHKLKTPATAETLHIMDQMKELGVLVGKGGFFGNVFRITPPLCFTKDDADYLVEAMDYSVSKM</sequence>
<dbReference type="Gramene" id="CDY61533">
    <property type="protein sequence ID" value="CDY61533"/>
    <property type="gene ID" value="GSBRNA2T00033994001"/>
</dbReference>
<dbReference type="STRING" id="3708.A0A078JB15"/>
<dbReference type="InterPro" id="IPR015424">
    <property type="entry name" value="PyrdxlP-dep_Trfase"/>
</dbReference>
<dbReference type="AlphaFoldDB" id="A0A078JB15"/>
<gene>
    <name evidence="3" type="primary">BnaC04g53420D</name>
    <name evidence="3" type="ORF">GSBRNA2T00033994001</name>
</gene>
<dbReference type="PANTHER" id="PTHR45688">
    <property type="match status" value="1"/>
</dbReference>
<accession>A0A078JB15</accession>
<evidence type="ECO:0000313" key="3">
    <source>
        <dbReference type="EMBL" id="CDY61533.1"/>
    </source>
</evidence>
<dbReference type="GO" id="GO:0008483">
    <property type="term" value="F:transaminase activity"/>
    <property type="evidence" value="ECO:0007669"/>
    <property type="project" value="InterPro"/>
</dbReference>
<dbReference type="InterPro" id="IPR005814">
    <property type="entry name" value="Aminotrans_3"/>
</dbReference>
<evidence type="ECO:0000313" key="4">
    <source>
        <dbReference type="Proteomes" id="UP000028999"/>
    </source>
</evidence>
<dbReference type="PaxDb" id="3708-A0A078JB15"/>
<dbReference type="PROSITE" id="PS00600">
    <property type="entry name" value="AA_TRANSFER_CLASS_3"/>
    <property type="match status" value="1"/>
</dbReference>
<dbReference type="OMA" id="AYVIHIA"/>
<dbReference type="SUPFAM" id="SSF53383">
    <property type="entry name" value="PLP-dependent transferases"/>
    <property type="match status" value="1"/>
</dbReference>
<protein>
    <submittedName>
        <fullName evidence="3">BnaC04g53420D protein</fullName>
    </submittedName>
</protein>
<keyword evidence="2" id="KW-0663">Pyridoxal phosphate</keyword>
<name>A0A078JB15_BRANA</name>
<keyword evidence="4" id="KW-1185">Reference proteome</keyword>
<organism evidence="3 4">
    <name type="scientific">Brassica napus</name>
    <name type="common">Rape</name>
    <dbReference type="NCBI Taxonomy" id="3708"/>
    <lineage>
        <taxon>Eukaryota</taxon>
        <taxon>Viridiplantae</taxon>
        <taxon>Streptophyta</taxon>
        <taxon>Embryophyta</taxon>
        <taxon>Tracheophyta</taxon>
        <taxon>Spermatophyta</taxon>
        <taxon>Magnoliopsida</taxon>
        <taxon>eudicotyledons</taxon>
        <taxon>Gunneridae</taxon>
        <taxon>Pentapetalae</taxon>
        <taxon>rosids</taxon>
        <taxon>malvids</taxon>
        <taxon>Brassicales</taxon>
        <taxon>Brassicaceae</taxon>
        <taxon>Brassiceae</taxon>
        <taxon>Brassica</taxon>
    </lineage>
</organism>
<dbReference type="PANTHER" id="PTHR45688:SF12">
    <property type="entry name" value="(RAPE) HYPOTHETICAL PROTEIN"/>
    <property type="match status" value="1"/>
</dbReference>
<dbReference type="Gene3D" id="3.90.1150.10">
    <property type="entry name" value="Aspartate Aminotransferase, domain 1"/>
    <property type="match status" value="1"/>
</dbReference>
<dbReference type="Pfam" id="PF00202">
    <property type="entry name" value="Aminotran_3"/>
    <property type="match status" value="1"/>
</dbReference>
<reference evidence="3 4" key="1">
    <citation type="journal article" date="2014" name="Science">
        <title>Plant genetics. Early allopolyploid evolution in the post-Neolithic Brassica napus oilseed genome.</title>
        <authorList>
            <person name="Chalhoub B."/>
            <person name="Denoeud F."/>
            <person name="Liu S."/>
            <person name="Parkin I.A."/>
            <person name="Tang H."/>
            <person name="Wang X."/>
            <person name="Chiquet J."/>
            <person name="Belcram H."/>
            <person name="Tong C."/>
            <person name="Samans B."/>
            <person name="Correa M."/>
            <person name="Da Silva C."/>
            <person name="Just J."/>
            <person name="Falentin C."/>
            <person name="Koh C.S."/>
            <person name="Le Clainche I."/>
            <person name="Bernard M."/>
            <person name="Bento P."/>
            <person name="Noel B."/>
            <person name="Labadie K."/>
            <person name="Alberti A."/>
            <person name="Charles M."/>
            <person name="Arnaud D."/>
            <person name="Guo H."/>
            <person name="Daviaud C."/>
            <person name="Alamery S."/>
            <person name="Jabbari K."/>
            <person name="Zhao M."/>
            <person name="Edger P.P."/>
            <person name="Chelaifa H."/>
            <person name="Tack D."/>
            <person name="Lassalle G."/>
            <person name="Mestiri I."/>
            <person name="Schnel N."/>
            <person name="Le Paslier M.C."/>
            <person name="Fan G."/>
            <person name="Renault V."/>
            <person name="Bayer P.E."/>
            <person name="Golicz A.A."/>
            <person name="Manoli S."/>
            <person name="Lee T.H."/>
            <person name="Thi V.H."/>
            <person name="Chalabi S."/>
            <person name="Hu Q."/>
            <person name="Fan C."/>
            <person name="Tollenaere R."/>
            <person name="Lu Y."/>
            <person name="Battail C."/>
            <person name="Shen J."/>
            <person name="Sidebottom C.H."/>
            <person name="Wang X."/>
            <person name="Canaguier A."/>
            <person name="Chauveau A."/>
            <person name="Berard A."/>
            <person name="Deniot G."/>
            <person name="Guan M."/>
            <person name="Liu Z."/>
            <person name="Sun F."/>
            <person name="Lim Y.P."/>
            <person name="Lyons E."/>
            <person name="Town C.D."/>
            <person name="Bancroft I."/>
            <person name="Wang X."/>
            <person name="Meng J."/>
            <person name="Ma J."/>
            <person name="Pires J.C."/>
            <person name="King G.J."/>
            <person name="Brunel D."/>
            <person name="Delourme R."/>
            <person name="Renard M."/>
            <person name="Aury J.M."/>
            <person name="Adams K.L."/>
            <person name="Batley J."/>
            <person name="Snowdon R.J."/>
            <person name="Tost J."/>
            <person name="Edwards D."/>
            <person name="Zhou Y."/>
            <person name="Hua W."/>
            <person name="Sharpe A.G."/>
            <person name="Paterson A.H."/>
            <person name="Guan C."/>
            <person name="Wincker P."/>
        </authorList>
    </citation>
    <scope>NUCLEOTIDE SEQUENCE [LARGE SCALE GENOMIC DNA]</scope>
    <source>
        <strain evidence="4">cv. Darmor-bzh</strain>
    </source>
</reference>
<dbReference type="GO" id="GO:0030170">
    <property type="term" value="F:pyridoxal phosphate binding"/>
    <property type="evidence" value="ECO:0007669"/>
    <property type="project" value="InterPro"/>
</dbReference>